<comment type="caution">
    <text evidence="1">The sequence shown here is derived from an EMBL/GenBank/DDBJ whole genome shotgun (WGS) entry which is preliminary data.</text>
</comment>
<dbReference type="RefSeq" id="WP_153824991.1">
    <property type="nucleotide sequence ID" value="NZ_WJIE01000027.1"/>
</dbReference>
<evidence type="ECO:0000313" key="1">
    <source>
        <dbReference type="EMBL" id="MRG98217.1"/>
    </source>
</evidence>
<organism evidence="1 2">
    <name type="scientific">Polyangium spumosum</name>
    <dbReference type="NCBI Taxonomy" id="889282"/>
    <lineage>
        <taxon>Bacteria</taxon>
        <taxon>Pseudomonadati</taxon>
        <taxon>Myxococcota</taxon>
        <taxon>Polyangia</taxon>
        <taxon>Polyangiales</taxon>
        <taxon>Polyangiaceae</taxon>
        <taxon>Polyangium</taxon>
    </lineage>
</organism>
<dbReference type="AlphaFoldDB" id="A0A6N7Q3E6"/>
<dbReference type="EMBL" id="WJIE01000027">
    <property type="protein sequence ID" value="MRG98217.1"/>
    <property type="molecule type" value="Genomic_DNA"/>
</dbReference>
<gene>
    <name evidence="1" type="ORF">GF068_40850</name>
</gene>
<proteinExistence type="predicted"/>
<accession>A0A6N7Q3E6</accession>
<protein>
    <submittedName>
        <fullName evidence="1">Uncharacterized protein</fullName>
    </submittedName>
</protein>
<dbReference type="Proteomes" id="UP000440224">
    <property type="component" value="Unassembled WGS sequence"/>
</dbReference>
<sequence>MATVRKLTGLKADASVAQLNKLRLDMMRLRAGLVFHASASTAVSTANASDLATSIALITALQAAYTAHIASACSSTSGVGAHMAADATNVLTAPTPTDLASCITAVNELKAEYNLHRVVTSCHPVADSTNAVSTADATDLASVIALANDVKAKLNAHFAAAFTSEAIELVSP</sequence>
<evidence type="ECO:0000313" key="2">
    <source>
        <dbReference type="Proteomes" id="UP000440224"/>
    </source>
</evidence>
<reference evidence="1 2" key="1">
    <citation type="submission" date="2019-10" db="EMBL/GenBank/DDBJ databases">
        <title>A soil myxobacterium in the family Polyangiaceae.</title>
        <authorList>
            <person name="Li Y."/>
            <person name="Wang J."/>
        </authorList>
    </citation>
    <scope>NUCLEOTIDE SEQUENCE [LARGE SCALE GENOMIC DNA]</scope>
    <source>
        <strain evidence="1 2">DSM 14734</strain>
    </source>
</reference>
<name>A0A6N7Q3E6_9BACT</name>
<keyword evidence="2" id="KW-1185">Reference proteome</keyword>